<proteinExistence type="predicted"/>
<keyword evidence="1" id="KW-1133">Transmembrane helix</keyword>
<organism evidence="3 4">
    <name type="scientific">Nocardioides aquaticus</name>
    <dbReference type="NCBI Taxonomy" id="160826"/>
    <lineage>
        <taxon>Bacteria</taxon>
        <taxon>Bacillati</taxon>
        <taxon>Actinomycetota</taxon>
        <taxon>Actinomycetes</taxon>
        <taxon>Propionibacteriales</taxon>
        <taxon>Nocardioidaceae</taxon>
        <taxon>Nocardioides</taxon>
    </lineage>
</organism>
<keyword evidence="1" id="KW-0472">Membrane</keyword>
<dbReference type="InterPro" id="IPR019692">
    <property type="entry name" value="CFP-6_PH"/>
</dbReference>
<feature type="transmembrane region" description="Helical" evidence="1">
    <location>
        <begin position="50"/>
        <end position="70"/>
    </location>
</feature>
<reference evidence="3 4" key="1">
    <citation type="submission" date="2021-05" db="EMBL/GenBank/DDBJ databases">
        <title>Complete genome of Nocardioides aquaticus KCTC 9944T isolated from meromictic and hypersaline Ekho Lake, Antarctica.</title>
        <authorList>
            <person name="Hwang K."/>
            <person name="Kim K.M."/>
            <person name="Choe H."/>
        </authorList>
    </citation>
    <scope>NUCLEOTIDE SEQUENCE [LARGE SCALE GENOMIC DNA]</scope>
    <source>
        <strain evidence="3 4">KCTC 9944</strain>
    </source>
</reference>
<protein>
    <recommendedName>
        <fullName evidence="2">Low molecular weight protein antigen 6 PH domain-containing protein</fullName>
    </recommendedName>
</protein>
<evidence type="ECO:0000256" key="1">
    <source>
        <dbReference type="SAM" id="Phobius"/>
    </source>
</evidence>
<evidence type="ECO:0000313" key="4">
    <source>
        <dbReference type="Proteomes" id="UP000679307"/>
    </source>
</evidence>
<name>A0ABX8EIJ8_9ACTN</name>
<dbReference type="EMBL" id="CP075371">
    <property type="protein sequence ID" value="QVT80324.1"/>
    <property type="molecule type" value="Genomic_DNA"/>
</dbReference>
<dbReference type="Proteomes" id="UP000679307">
    <property type="component" value="Chromosome"/>
</dbReference>
<accession>A0ABX8EIJ8</accession>
<evidence type="ECO:0000313" key="3">
    <source>
        <dbReference type="EMBL" id="QVT80324.1"/>
    </source>
</evidence>
<evidence type="ECO:0000259" key="2">
    <source>
        <dbReference type="Pfam" id="PF10756"/>
    </source>
</evidence>
<gene>
    <name evidence="3" type="ORF">ENKNEFLB_02719</name>
</gene>
<sequence length="146" mass="15687">MATPAIPTLPRTYRPLGPRIAGLVAMAALLAIGAGAWFSFDDPTRASFTLFQRGTVIALTLLALATIFSLTRSRVQADQEGLTVVNGYRRHRLVWEQVVGIHLAPGAPWAVLDLSDGGTVSLLAIQGSDGARSRRAVRELRAVIDR</sequence>
<feature type="transmembrane region" description="Helical" evidence="1">
    <location>
        <begin position="20"/>
        <end position="38"/>
    </location>
</feature>
<dbReference type="Pfam" id="PF10756">
    <property type="entry name" value="bPH_6"/>
    <property type="match status" value="1"/>
</dbReference>
<feature type="domain" description="Low molecular weight protein antigen 6 PH" evidence="2">
    <location>
        <begin position="72"/>
        <end position="141"/>
    </location>
</feature>
<dbReference type="RefSeq" id="WP_214055889.1">
    <property type="nucleotide sequence ID" value="NZ_BAAAHS010000094.1"/>
</dbReference>
<keyword evidence="4" id="KW-1185">Reference proteome</keyword>
<keyword evidence="1" id="KW-0812">Transmembrane</keyword>